<dbReference type="Pfam" id="PF01743">
    <property type="entry name" value="PolyA_pol"/>
    <property type="match status" value="1"/>
</dbReference>
<dbReference type="InterPro" id="IPR043519">
    <property type="entry name" value="NT_sf"/>
</dbReference>
<dbReference type="GO" id="GO:0005524">
    <property type="term" value="F:ATP binding"/>
    <property type="evidence" value="ECO:0007669"/>
    <property type="project" value="UniProtKB-KW"/>
</dbReference>
<dbReference type="PANTHER" id="PTHR47545:SF1">
    <property type="entry name" value="MULTIFUNCTIONAL CCA PROTEIN"/>
    <property type="match status" value="1"/>
</dbReference>
<comment type="cofactor">
    <cofactor evidence="1">
        <name>Mg(2+)</name>
        <dbReference type="ChEBI" id="CHEBI:18420"/>
    </cofactor>
</comment>
<dbReference type="eggNOG" id="COG0617">
    <property type="taxonomic scope" value="Bacteria"/>
</dbReference>
<evidence type="ECO:0000256" key="7">
    <source>
        <dbReference type="ARBA" id="ARBA00022800"/>
    </source>
</evidence>
<evidence type="ECO:0000256" key="3">
    <source>
        <dbReference type="ARBA" id="ARBA00022694"/>
    </source>
</evidence>
<comment type="similarity">
    <text evidence="12">Belongs to the tRNA nucleotidyltransferase/poly(A) polymerase family.</text>
</comment>
<evidence type="ECO:0000256" key="5">
    <source>
        <dbReference type="ARBA" id="ARBA00022723"/>
    </source>
</evidence>
<dbReference type="InterPro" id="IPR006675">
    <property type="entry name" value="HDIG_dom"/>
</dbReference>
<sequence>MIPLFPPLVRLVEHLSHHGIKPIFVGGFVRDFFTGHTTSDLDIELYGVTSLETLEALLRPFGKLGLYGKSFGVLKLNYEGYSIDFSPPRTESKSGFGHKGFELEWFSDLDFSAAARRRDFTINAIGYDPLTQTLLDPFGGVEDLKAKRLRCVDPETFIDDPLRVLRAVQFTARFELTCDKNLLALCRQMIANGALNELPKERIFEEFKKLLLQSNRPSIGMALLRDMGALGFFTPLDRLEETPQEKDSHPEGSVWVHTLMALDSMASLRCGEWRDDIILMLAVLLHDIGKPDTTLYADGILNAPKHAEIGAEMAQDWLERVTEDKTLISRILPLIRYHGWPRKLYRSNALDSDILRLSTYVCIRDLILVAKADFFGRAFVGNIPEHFEAGEWLYERASALGVLVEPPVPLLMGRDLIALGMPPSEAFKSILNDAYDAQLNQLFFTRDQALEWLNIYLERGKL</sequence>
<dbReference type="SUPFAM" id="SSF81891">
    <property type="entry name" value="Poly A polymerase C-terminal region-like"/>
    <property type="match status" value="1"/>
</dbReference>
<dbReference type="CDD" id="cd05398">
    <property type="entry name" value="NT_ClassII-CCAase"/>
    <property type="match status" value="1"/>
</dbReference>
<dbReference type="PANTHER" id="PTHR47545">
    <property type="entry name" value="MULTIFUNCTIONAL CCA PROTEIN"/>
    <property type="match status" value="1"/>
</dbReference>
<feature type="domain" description="tRNA nucleotidyltransferase/poly(A) polymerase RNA and SrmB- binding" evidence="15">
    <location>
        <begin position="179"/>
        <end position="235"/>
    </location>
</feature>
<evidence type="ECO:0000259" key="15">
    <source>
        <dbReference type="Pfam" id="PF12627"/>
    </source>
</evidence>
<keyword evidence="4 16" id="KW-0548">Nucleotidyltransferase</keyword>
<keyword evidence="3" id="KW-0819">tRNA processing</keyword>
<proteinExistence type="inferred from homology"/>
<dbReference type="InterPro" id="IPR032828">
    <property type="entry name" value="PolyA_RNA-bd"/>
</dbReference>
<dbReference type="GO" id="GO:0008033">
    <property type="term" value="P:tRNA processing"/>
    <property type="evidence" value="ECO:0007669"/>
    <property type="project" value="UniProtKB-KW"/>
</dbReference>
<dbReference type="NCBIfam" id="TIGR00277">
    <property type="entry name" value="HDIG"/>
    <property type="match status" value="1"/>
</dbReference>
<feature type="domain" description="HD" evidence="14">
    <location>
        <begin position="255"/>
        <end position="339"/>
    </location>
</feature>
<keyword evidence="9" id="KW-0460">Magnesium</keyword>
<evidence type="ECO:0000256" key="9">
    <source>
        <dbReference type="ARBA" id="ARBA00022842"/>
    </source>
</evidence>
<dbReference type="Pfam" id="PF01966">
    <property type="entry name" value="HD"/>
    <property type="match status" value="1"/>
</dbReference>
<dbReference type="RefSeq" id="WP_013458874.1">
    <property type="nucleotide sequence ID" value="NC_014762.1"/>
</dbReference>
<evidence type="ECO:0000313" key="17">
    <source>
        <dbReference type="Proteomes" id="UP000008721"/>
    </source>
</evidence>
<accession>E4TW61</accession>
<dbReference type="AlphaFoldDB" id="E4TW61"/>
<gene>
    <name evidence="16" type="ordered locus">Sulku_0009</name>
</gene>
<dbReference type="CDD" id="cd00077">
    <property type="entry name" value="HDc"/>
    <property type="match status" value="1"/>
</dbReference>
<feature type="domain" description="Poly A polymerase head" evidence="13">
    <location>
        <begin position="24"/>
        <end position="150"/>
    </location>
</feature>
<evidence type="ECO:0000256" key="4">
    <source>
        <dbReference type="ARBA" id="ARBA00022695"/>
    </source>
</evidence>
<dbReference type="GO" id="GO:0046872">
    <property type="term" value="F:metal ion binding"/>
    <property type="evidence" value="ECO:0007669"/>
    <property type="project" value="UniProtKB-KW"/>
</dbReference>
<dbReference type="SUPFAM" id="SSF81301">
    <property type="entry name" value="Nucleotidyltransferase"/>
    <property type="match status" value="1"/>
</dbReference>
<dbReference type="GO" id="GO:0042245">
    <property type="term" value="P:RNA repair"/>
    <property type="evidence" value="ECO:0007669"/>
    <property type="project" value="UniProtKB-KW"/>
</dbReference>
<evidence type="ECO:0000256" key="1">
    <source>
        <dbReference type="ARBA" id="ARBA00001946"/>
    </source>
</evidence>
<evidence type="ECO:0000256" key="11">
    <source>
        <dbReference type="ARBA" id="ARBA00023136"/>
    </source>
</evidence>
<dbReference type="KEGG" id="sku:Sulku_0009"/>
<keyword evidence="17" id="KW-1185">Reference proteome</keyword>
<dbReference type="EMBL" id="CP002355">
    <property type="protein sequence ID" value="ADR32677.1"/>
    <property type="molecule type" value="Genomic_DNA"/>
</dbReference>
<name>E4TW61_SULKY</name>
<dbReference type="STRING" id="709032.Sulku_0009"/>
<dbReference type="InterPro" id="IPR002646">
    <property type="entry name" value="PolA_pol_head_dom"/>
</dbReference>
<evidence type="ECO:0000259" key="13">
    <source>
        <dbReference type="Pfam" id="PF01743"/>
    </source>
</evidence>
<dbReference type="InterPro" id="IPR003607">
    <property type="entry name" value="HD/PDEase_dom"/>
</dbReference>
<evidence type="ECO:0000256" key="2">
    <source>
        <dbReference type="ARBA" id="ARBA00022679"/>
    </source>
</evidence>
<dbReference type="InterPro" id="IPR050124">
    <property type="entry name" value="tRNA_CCA-adding_enzyme"/>
</dbReference>
<keyword evidence="8" id="KW-0067">ATP-binding</keyword>
<evidence type="ECO:0000256" key="12">
    <source>
        <dbReference type="RuleBase" id="RU003953"/>
    </source>
</evidence>
<dbReference type="Gene3D" id="3.30.460.10">
    <property type="entry name" value="Beta Polymerase, domain 2"/>
    <property type="match status" value="1"/>
</dbReference>
<dbReference type="GO" id="GO:0003723">
    <property type="term" value="F:RNA binding"/>
    <property type="evidence" value="ECO:0007669"/>
    <property type="project" value="UniProtKB-KW"/>
</dbReference>
<evidence type="ECO:0000313" key="16">
    <source>
        <dbReference type="EMBL" id="ADR32677.1"/>
    </source>
</evidence>
<evidence type="ECO:0000259" key="14">
    <source>
        <dbReference type="Pfam" id="PF01966"/>
    </source>
</evidence>
<keyword evidence="6" id="KW-0547">Nucleotide-binding</keyword>
<keyword evidence="7" id="KW-0692">RNA repair</keyword>
<dbReference type="InterPro" id="IPR006674">
    <property type="entry name" value="HD_domain"/>
</dbReference>
<dbReference type="Proteomes" id="UP000008721">
    <property type="component" value="Chromosome"/>
</dbReference>
<keyword evidence="10 12" id="KW-0694">RNA-binding</keyword>
<keyword evidence="11" id="KW-0472">Membrane</keyword>
<reference evidence="16 17" key="1">
    <citation type="journal article" date="2012" name="Stand. Genomic Sci.">
        <title>Complete genome sequence of the sulfur compounds oxidizing chemolithoautotroph Sulfuricurvum kujiense type strain (YK-1(T)).</title>
        <authorList>
            <person name="Han C."/>
            <person name="Kotsyurbenko O."/>
            <person name="Chertkov O."/>
            <person name="Held B."/>
            <person name="Lapidus A."/>
            <person name="Nolan M."/>
            <person name="Lucas S."/>
            <person name="Hammon N."/>
            <person name="Deshpande S."/>
            <person name="Cheng J.F."/>
            <person name="Tapia R."/>
            <person name="Goodwin L.A."/>
            <person name="Pitluck S."/>
            <person name="Liolios K."/>
            <person name="Pagani I."/>
            <person name="Ivanova N."/>
            <person name="Mavromatis K."/>
            <person name="Mikhailova N."/>
            <person name="Pati A."/>
            <person name="Chen A."/>
            <person name="Palaniappan K."/>
            <person name="Land M."/>
            <person name="Hauser L."/>
            <person name="Chang Y.J."/>
            <person name="Jeffries C.D."/>
            <person name="Brambilla E.M."/>
            <person name="Rohde M."/>
            <person name="Spring S."/>
            <person name="Sikorski J."/>
            <person name="Goker M."/>
            <person name="Woyke T."/>
            <person name="Bristow J."/>
            <person name="Eisen J.A."/>
            <person name="Markowitz V."/>
            <person name="Hugenholtz P."/>
            <person name="Kyrpides N.C."/>
            <person name="Klenk H.P."/>
            <person name="Detter J.C."/>
        </authorList>
    </citation>
    <scope>NUCLEOTIDE SEQUENCE [LARGE SCALE GENOMIC DNA]</scope>
    <source>
        <strain evidence="17">ATCC BAA-921 / DSM 16994 / JCM 11577 / YK-1</strain>
    </source>
</reference>
<keyword evidence="5" id="KW-0479">Metal-binding</keyword>
<evidence type="ECO:0000256" key="10">
    <source>
        <dbReference type="ARBA" id="ARBA00022884"/>
    </source>
</evidence>
<dbReference type="eggNOG" id="COG1418">
    <property type="taxonomic scope" value="Bacteria"/>
</dbReference>
<evidence type="ECO:0000256" key="8">
    <source>
        <dbReference type="ARBA" id="ARBA00022840"/>
    </source>
</evidence>
<dbReference type="OrthoDB" id="9805698at2"/>
<keyword evidence="2 12" id="KW-0808">Transferase</keyword>
<dbReference type="GO" id="GO:0016779">
    <property type="term" value="F:nucleotidyltransferase activity"/>
    <property type="evidence" value="ECO:0007669"/>
    <property type="project" value="UniProtKB-KW"/>
</dbReference>
<evidence type="ECO:0000256" key="6">
    <source>
        <dbReference type="ARBA" id="ARBA00022741"/>
    </source>
</evidence>
<dbReference type="Gene3D" id="1.10.3090.10">
    <property type="entry name" value="cca-adding enzyme, domain 2"/>
    <property type="match status" value="1"/>
</dbReference>
<dbReference type="Pfam" id="PF12627">
    <property type="entry name" value="PolyA_pol_RNAbd"/>
    <property type="match status" value="1"/>
</dbReference>
<protein>
    <submittedName>
        <fullName evidence="16">Polynucleotide adenylyltransferase/metal dependent phosphohydrolase</fullName>
    </submittedName>
</protein>
<organism evidence="16 17">
    <name type="scientific">Sulfuricurvum kujiense (strain ATCC BAA-921 / DSM 16994 / JCM 11577 / YK-1)</name>
    <dbReference type="NCBI Taxonomy" id="709032"/>
    <lineage>
        <taxon>Bacteria</taxon>
        <taxon>Pseudomonadati</taxon>
        <taxon>Campylobacterota</taxon>
        <taxon>Epsilonproteobacteria</taxon>
        <taxon>Campylobacterales</taxon>
        <taxon>Sulfurimonadaceae</taxon>
        <taxon>Sulfuricurvum</taxon>
    </lineage>
</organism>
<dbReference type="HOGENOM" id="CLU_015961_6_2_7"/>